<feature type="transmembrane region" description="Helical" evidence="1">
    <location>
        <begin position="86"/>
        <end position="106"/>
    </location>
</feature>
<dbReference type="Proteomes" id="UP000244874">
    <property type="component" value="Unassembled WGS sequence"/>
</dbReference>
<feature type="domain" description="Acyltransferase 3" evidence="2">
    <location>
        <begin position="20"/>
        <end position="337"/>
    </location>
</feature>
<evidence type="ECO:0000259" key="2">
    <source>
        <dbReference type="Pfam" id="PF01757"/>
    </source>
</evidence>
<dbReference type="InterPro" id="IPR043968">
    <property type="entry name" value="SGNH"/>
</dbReference>
<reference evidence="4 5" key="1">
    <citation type="submission" date="2018-04" db="EMBL/GenBank/DDBJ databases">
        <authorList>
            <person name="Go L.Y."/>
            <person name="Mitchell J.A."/>
        </authorList>
    </citation>
    <scope>NUCLEOTIDE SEQUENCE [LARGE SCALE GENOMIC DNA]</scope>
    <source>
        <strain evidence="4 5">KCJK7865</strain>
    </source>
</reference>
<dbReference type="AlphaFoldDB" id="A0A2R7US53"/>
<evidence type="ECO:0000313" key="4">
    <source>
        <dbReference type="EMBL" id="PTU53954.1"/>
    </source>
</evidence>
<dbReference type="InterPro" id="IPR002656">
    <property type="entry name" value="Acyl_transf_3_dom"/>
</dbReference>
<gene>
    <name evidence="4" type="ORF">DBB42_01690</name>
</gene>
<keyword evidence="1" id="KW-0472">Membrane</keyword>
<keyword evidence="4" id="KW-0012">Acyltransferase</keyword>
<proteinExistence type="predicted"/>
<dbReference type="RefSeq" id="WP_108479903.1">
    <property type="nucleotide sequence ID" value="NZ_QANO01000064.1"/>
</dbReference>
<dbReference type="EMBL" id="QANO01000064">
    <property type="protein sequence ID" value="PTU53954.1"/>
    <property type="molecule type" value="Genomic_DNA"/>
</dbReference>
<accession>A0A2R7US53</accession>
<keyword evidence="1" id="KW-1133">Transmembrane helix</keyword>
<evidence type="ECO:0000259" key="3">
    <source>
        <dbReference type="Pfam" id="PF19040"/>
    </source>
</evidence>
<evidence type="ECO:0000313" key="5">
    <source>
        <dbReference type="Proteomes" id="UP000244874"/>
    </source>
</evidence>
<dbReference type="PANTHER" id="PTHR23028:SF53">
    <property type="entry name" value="ACYL_TRANSF_3 DOMAIN-CONTAINING PROTEIN"/>
    <property type="match status" value="1"/>
</dbReference>
<dbReference type="Pfam" id="PF01757">
    <property type="entry name" value="Acyl_transf_3"/>
    <property type="match status" value="1"/>
</dbReference>
<feature type="transmembrane region" description="Helical" evidence="1">
    <location>
        <begin position="299"/>
        <end position="318"/>
    </location>
</feature>
<feature type="transmembrane region" description="Helical" evidence="1">
    <location>
        <begin position="155"/>
        <end position="171"/>
    </location>
</feature>
<feature type="transmembrane region" description="Helical" evidence="1">
    <location>
        <begin position="324"/>
        <end position="344"/>
    </location>
</feature>
<keyword evidence="4" id="KW-0808">Transferase</keyword>
<dbReference type="PANTHER" id="PTHR23028">
    <property type="entry name" value="ACETYLTRANSFERASE"/>
    <property type="match status" value="1"/>
</dbReference>
<feature type="transmembrane region" description="Helical" evidence="1">
    <location>
        <begin position="202"/>
        <end position="222"/>
    </location>
</feature>
<feature type="domain" description="SGNH" evidence="3">
    <location>
        <begin position="416"/>
        <end position="651"/>
    </location>
</feature>
<dbReference type="GO" id="GO:0016020">
    <property type="term" value="C:membrane"/>
    <property type="evidence" value="ECO:0007669"/>
    <property type="project" value="TreeGrafter"/>
</dbReference>
<dbReference type="GO" id="GO:0016747">
    <property type="term" value="F:acyltransferase activity, transferring groups other than amino-acyl groups"/>
    <property type="evidence" value="ECO:0007669"/>
    <property type="project" value="InterPro"/>
</dbReference>
<feature type="transmembrane region" description="Helical" evidence="1">
    <location>
        <begin position="356"/>
        <end position="379"/>
    </location>
</feature>
<evidence type="ECO:0000256" key="1">
    <source>
        <dbReference type="SAM" id="Phobius"/>
    </source>
</evidence>
<protein>
    <submittedName>
        <fullName evidence="4">Acyltransferase</fullName>
    </submittedName>
</protein>
<dbReference type="InterPro" id="IPR050879">
    <property type="entry name" value="Acyltransferase_3"/>
</dbReference>
<comment type="caution">
    <text evidence="4">The sequence shown here is derived from an EMBL/GenBank/DDBJ whole genome shotgun (WGS) entry which is preliminary data.</text>
</comment>
<feature type="transmembrane region" description="Helical" evidence="1">
    <location>
        <begin position="45"/>
        <end position="65"/>
    </location>
</feature>
<name>A0A2R7US53_PSEDL</name>
<dbReference type="Pfam" id="PF19040">
    <property type="entry name" value="SGNH"/>
    <property type="match status" value="1"/>
</dbReference>
<dbReference type="GO" id="GO:0009103">
    <property type="term" value="P:lipopolysaccharide biosynthetic process"/>
    <property type="evidence" value="ECO:0007669"/>
    <property type="project" value="TreeGrafter"/>
</dbReference>
<keyword evidence="1" id="KW-0812">Transmembrane</keyword>
<organism evidence="4 5">
    <name type="scientific">Pseudomonas plecoglossicida</name>
    <dbReference type="NCBI Taxonomy" id="70775"/>
    <lineage>
        <taxon>Bacteria</taxon>
        <taxon>Pseudomonadati</taxon>
        <taxon>Pseudomonadota</taxon>
        <taxon>Gammaproteobacteria</taxon>
        <taxon>Pseudomonadales</taxon>
        <taxon>Pseudomonadaceae</taxon>
        <taxon>Pseudomonas</taxon>
    </lineage>
</organism>
<sequence>MIKSQVLRRDVHSEGNGYRADIDGLRAIAVLLVVLYHAGLPVPGGFVGVDVFFVISGYLITAILRREILDRTFTFRSFYVRRIKRLMPAYFFLLACTTLYAGLYLLPDDMISYAKSAVTSLVALSNVYFFNGTGYFGNAASEPLLHTWSIAVEEQFYIVWPVLLLALSWIDSKRAARYAVAAILLASLTASHYYAINHKNAAYLLLPFRFFELMIGALLALYQHRVAKTMRPGATAALAGLLLIIGSAFALDNSSPFPGLYALPVCIGTAMMIASGFITTNHIGLRYLTLPPIRYIGKVSYSFYLWHWPILVLAQYRGIELTTANAWILIFTAFTASCFSYHFIETPFRSIKAKRFASVAIPMYLIPALLVCTGAYAIFKNDGFRSRSGDLISELEDKNTSHVQRAQCISLLLVGNYEQCHLGVSKSEVDGLLIGDSFANAYAQFVDVLARDAGLMIHDTTAGSTPAIPDVFTNDSLNKLPQEEWKKISDYNTARFELAKSKKLVIISNFWNNYATWQTRFRVHNGSYEDVNDRIDELQFDTIKKYLDAGVIVIILVQPYAEIGKTEVNRLREEKLRHAIIDETYKPVQADTDRIEYKIKAKFPQVILIDPNNVLCDSGRCNAVVGGKIIFRNDGSHLNAVGAEKIGEEYLKRFGNPLAGLENTQAIRRSNGT</sequence>
<feature type="transmembrane region" description="Helical" evidence="1">
    <location>
        <begin position="234"/>
        <end position="251"/>
    </location>
</feature>
<feature type="transmembrane region" description="Helical" evidence="1">
    <location>
        <begin position="178"/>
        <end position="196"/>
    </location>
</feature>
<feature type="transmembrane region" description="Helical" evidence="1">
    <location>
        <begin position="257"/>
        <end position="278"/>
    </location>
</feature>